<protein>
    <submittedName>
        <fullName evidence="1">DUF2971 domain-containing protein</fullName>
    </submittedName>
</protein>
<dbReference type="EMBL" id="JBHTJL010000019">
    <property type="protein sequence ID" value="MFD1064319.1"/>
    <property type="molecule type" value="Genomic_DNA"/>
</dbReference>
<organism evidence="1 2">
    <name type="scientific">Winogradskyella litorisediminis</name>
    <dbReference type="NCBI Taxonomy" id="1156618"/>
    <lineage>
        <taxon>Bacteria</taxon>
        <taxon>Pseudomonadati</taxon>
        <taxon>Bacteroidota</taxon>
        <taxon>Flavobacteriia</taxon>
        <taxon>Flavobacteriales</taxon>
        <taxon>Flavobacteriaceae</taxon>
        <taxon>Winogradskyella</taxon>
    </lineage>
</organism>
<accession>A0ABW3NC16</accession>
<dbReference type="Pfam" id="PF11185">
    <property type="entry name" value="DUF2971"/>
    <property type="match status" value="1"/>
</dbReference>
<reference evidence="2" key="1">
    <citation type="journal article" date="2019" name="Int. J. Syst. Evol. Microbiol.">
        <title>The Global Catalogue of Microorganisms (GCM) 10K type strain sequencing project: providing services to taxonomists for standard genome sequencing and annotation.</title>
        <authorList>
            <consortium name="The Broad Institute Genomics Platform"/>
            <consortium name="The Broad Institute Genome Sequencing Center for Infectious Disease"/>
            <person name="Wu L."/>
            <person name="Ma J."/>
        </authorList>
    </citation>
    <scope>NUCLEOTIDE SEQUENCE [LARGE SCALE GENOMIC DNA]</scope>
    <source>
        <strain evidence="2">CCUG 62215</strain>
    </source>
</reference>
<dbReference type="RefSeq" id="WP_386132705.1">
    <property type="nucleotide sequence ID" value="NZ_JBHTJL010000019.1"/>
</dbReference>
<evidence type="ECO:0000313" key="2">
    <source>
        <dbReference type="Proteomes" id="UP001597013"/>
    </source>
</evidence>
<gene>
    <name evidence="1" type="ORF">ACFQ1Q_13775</name>
</gene>
<dbReference type="Proteomes" id="UP001597013">
    <property type="component" value="Unassembled WGS sequence"/>
</dbReference>
<keyword evidence="2" id="KW-1185">Reference proteome</keyword>
<evidence type="ECO:0000313" key="1">
    <source>
        <dbReference type="EMBL" id="MFD1064319.1"/>
    </source>
</evidence>
<sequence>MSKIEHWNTYNTTGIKKESLYRYMSLDKLMSLLTTKSIYMPTMDRFDDKLEGISTYDITELQWHYETCFIEREEDIAPAMLKDWKEQKEISASHLKSISKKMIWNQKAHYVSCWFSSDRESDGMWRNYAKEDGFAIKVNRKQFQDKVKQSIGLNTLSRKQNIIVGRVKYQDFPRVIENEQENTVLYLAFRKDESFQHENEYRIVLVDKSQEDKPNFFSYQLENFEELDITIIAHPAMKDDVFLKAKADFEALGEHIKVQKSELEPFYQLVDRVKQL</sequence>
<proteinExistence type="predicted"/>
<comment type="caution">
    <text evidence="1">The sequence shown here is derived from an EMBL/GenBank/DDBJ whole genome shotgun (WGS) entry which is preliminary data.</text>
</comment>
<dbReference type="InterPro" id="IPR021352">
    <property type="entry name" value="DUF2971"/>
</dbReference>
<name>A0ABW3NC16_9FLAO</name>